<proteinExistence type="predicted"/>
<keyword evidence="2" id="KW-0472">Membrane</keyword>
<sequence>MDKEYPFAFMLASAWFVITILADCVVTIMVARGMRVERFQKRAKKDRSFTQSYGTSSNDSTESKTPIRTIQAKL</sequence>
<accession>A0A199VV80</accession>
<keyword evidence="2" id="KW-0812">Transmembrane</keyword>
<gene>
    <name evidence="3" type="ORF">ACMD2_21209</name>
</gene>
<organism evidence="3 4">
    <name type="scientific">Ananas comosus</name>
    <name type="common">Pineapple</name>
    <name type="synonym">Ananas ananas</name>
    <dbReference type="NCBI Taxonomy" id="4615"/>
    <lineage>
        <taxon>Eukaryota</taxon>
        <taxon>Viridiplantae</taxon>
        <taxon>Streptophyta</taxon>
        <taxon>Embryophyta</taxon>
        <taxon>Tracheophyta</taxon>
        <taxon>Spermatophyta</taxon>
        <taxon>Magnoliopsida</taxon>
        <taxon>Liliopsida</taxon>
        <taxon>Poales</taxon>
        <taxon>Bromeliaceae</taxon>
        <taxon>Bromelioideae</taxon>
        <taxon>Ananas</taxon>
    </lineage>
</organism>
<evidence type="ECO:0000256" key="2">
    <source>
        <dbReference type="SAM" id="Phobius"/>
    </source>
</evidence>
<dbReference type="Proteomes" id="UP000092600">
    <property type="component" value="Unassembled WGS sequence"/>
</dbReference>
<dbReference type="EMBL" id="LSRQ01000778">
    <property type="protein sequence ID" value="OAY80836.1"/>
    <property type="molecule type" value="Genomic_DNA"/>
</dbReference>
<feature type="region of interest" description="Disordered" evidence="1">
    <location>
        <begin position="44"/>
        <end position="74"/>
    </location>
</feature>
<evidence type="ECO:0000256" key="1">
    <source>
        <dbReference type="SAM" id="MobiDB-lite"/>
    </source>
</evidence>
<dbReference type="AlphaFoldDB" id="A0A199VV80"/>
<feature type="compositionally biased region" description="Polar residues" evidence="1">
    <location>
        <begin position="49"/>
        <end position="68"/>
    </location>
</feature>
<evidence type="ECO:0000313" key="4">
    <source>
        <dbReference type="Proteomes" id="UP000092600"/>
    </source>
</evidence>
<protein>
    <submittedName>
        <fullName evidence="3">Uncharacterized protein</fullName>
    </submittedName>
</protein>
<keyword evidence="2" id="KW-1133">Transmembrane helix</keyword>
<reference evidence="3 4" key="1">
    <citation type="journal article" date="2016" name="DNA Res.">
        <title>The draft genome of MD-2 pineapple using hybrid error correction of long reads.</title>
        <authorList>
            <person name="Redwan R.M."/>
            <person name="Saidin A."/>
            <person name="Kumar S.V."/>
        </authorList>
    </citation>
    <scope>NUCLEOTIDE SEQUENCE [LARGE SCALE GENOMIC DNA]</scope>
    <source>
        <strain evidence="4">cv. MD2</strain>
        <tissue evidence="3">Leaf</tissue>
    </source>
</reference>
<comment type="caution">
    <text evidence="3">The sequence shown here is derived from an EMBL/GenBank/DDBJ whole genome shotgun (WGS) entry which is preliminary data.</text>
</comment>
<feature type="transmembrane region" description="Helical" evidence="2">
    <location>
        <begin position="6"/>
        <end position="31"/>
    </location>
</feature>
<name>A0A199VV80_ANACO</name>
<evidence type="ECO:0000313" key="3">
    <source>
        <dbReference type="EMBL" id="OAY80836.1"/>
    </source>
</evidence>